<accession>A0A8E2EZT5</accession>
<feature type="region of interest" description="Disordered" evidence="2">
    <location>
        <begin position="23"/>
        <end position="46"/>
    </location>
</feature>
<keyword evidence="4" id="KW-1185">Reference proteome</keyword>
<gene>
    <name evidence="3" type="ORF">AOQ84DRAFT_408011</name>
</gene>
<protein>
    <submittedName>
        <fullName evidence="3">Uncharacterized protein</fullName>
    </submittedName>
</protein>
<evidence type="ECO:0000256" key="1">
    <source>
        <dbReference type="SAM" id="Coils"/>
    </source>
</evidence>
<keyword evidence="1" id="KW-0175">Coiled coil</keyword>
<organism evidence="3 4">
    <name type="scientific">Glonium stellatum</name>
    <dbReference type="NCBI Taxonomy" id="574774"/>
    <lineage>
        <taxon>Eukaryota</taxon>
        <taxon>Fungi</taxon>
        <taxon>Dikarya</taxon>
        <taxon>Ascomycota</taxon>
        <taxon>Pezizomycotina</taxon>
        <taxon>Dothideomycetes</taxon>
        <taxon>Pleosporomycetidae</taxon>
        <taxon>Gloniales</taxon>
        <taxon>Gloniaceae</taxon>
        <taxon>Glonium</taxon>
    </lineage>
</organism>
<evidence type="ECO:0000256" key="2">
    <source>
        <dbReference type="SAM" id="MobiDB-lite"/>
    </source>
</evidence>
<dbReference type="Proteomes" id="UP000250140">
    <property type="component" value="Unassembled WGS sequence"/>
</dbReference>
<dbReference type="EMBL" id="KV749753">
    <property type="protein sequence ID" value="OCL07932.1"/>
    <property type="molecule type" value="Genomic_DNA"/>
</dbReference>
<evidence type="ECO:0000313" key="3">
    <source>
        <dbReference type="EMBL" id="OCL07932.1"/>
    </source>
</evidence>
<dbReference type="OrthoDB" id="66964at2759"/>
<feature type="coiled-coil region" evidence="1">
    <location>
        <begin position="258"/>
        <end position="303"/>
    </location>
</feature>
<reference evidence="3 4" key="1">
    <citation type="journal article" date="2016" name="Nat. Commun.">
        <title>Ectomycorrhizal ecology is imprinted in the genome of the dominant symbiotic fungus Cenococcum geophilum.</title>
        <authorList>
            <consortium name="DOE Joint Genome Institute"/>
            <person name="Peter M."/>
            <person name="Kohler A."/>
            <person name="Ohm R.A."/>
            <person name="Kuo A."/>
            <person name="Krutzmann J."/>
            <person name="Morin E."/>
            <person name="Arend M."/>
            <person name="Barry K.W."/>
            <person name="Binder M."/>
            <person name="Choi C."/>
            <person name="Clum A."/>
            <person name="Copeland A."/>
            <person name="Grisel N."/>
            <person name="Haridas S."/>
            <person name="Kipfer T."/>
            <person name="LaButti K."/>
            <person name="Lindquist E."/>
            <person name="Lipzen A."/>
            <person name="Maire R."/>
            <person name="Meier B."/>
            <person name="Mihaltcheva S."/>
            <person name="Molinier V."/>
            <person name="Murat C."/>
            <person name="Poggeler S."/>
            <person name="Quandt C.A."/>
            <person name="Sperisen C."/>
            <person name="Tritt A."/>
            <person name="Tisserant E."/>
            <person name="Crous P.W."/>
            <person name="Henrissat B."/>
            <person name="Nehls U."/>
            <person name="Egli S."/>
            <person name="Spatafora J.W."/>
            <person name="Grigoriev I.V."/>
            <person name="Martin F.M."/>
        </authorList>
    </citation>
    <scope>NUCLEOTIDE SEQUENCE [LARGE SCALE GENOMIC DNA]</scope>
    <source>
        <strain evidence="3 4">CBS 207.34</strain>
    </source>
</reference>
<name>A0A8E2EZT5_9PEZI</name>
<proteinExistence type="predicted"/>
<sequence length="309" mass="33682">MLPPIDPSTLEQNPGFKGLYKDLSTRRLNQDGSSKDLKKQRTQDEMRKKLSTARAEAAKSQILRDSLIDLPSKAGDLPPELHEVIEIVCAQLHGQIPPEDHEFLEDDIEYFLENITSISNAISTLLESTTLHITLIANPEAPTKNLSALSANLPAAAAGLRDSTTALADTLTQERLTVANLAAEVLAAHRDLLEATIRILEQTMHGSVARATRAQAEHLAVKAAGAEMKLRIHAATHPPPPALVAALKSYNTHLLSLQAGLRAREQAAEKTLQQYERAGGKGMLEIAARYAQLTEEIERVNDEIARLEG</sequence>
<evidence type="ECO:0000313" key="4">
    <source>
        <dbReference type="Proteomes" id="UP000250140"/>
    </source>
</evidence>
<dbReference type="AlphaFoldDB" id="A0A8E2EZT5"/>